<gene>
    <name evidence="2" type="ORF">CXQ85_002884</name>
</gene>
<evidence type="ECO:0000313" key="3">
    <source>
        <dbReference type="Proteomes" id="UP000244309"/>
    </source>
</evidence>
<proteinExistence type="predicted"/>
<feature type="region of interest" description="Disordered" evidence="1">
    <location>
        <begin position="1"/>
        <end position="24"/>
    </location>
</feature>
<dbReference type="PANTHER" id="PTHR37283:SF1">
    <property type="entry name" value="PH DOMAIN-CONTAINING PROTEIN YHR131C"/>
    <property type="match status" value="1"/>
</dbReference>
<dbReference type="PANTHER" id="PTHR37283">
    <property type="entry name" value="PH DOMAIN-CONTAINING PROTEIN YHR131C"/>
    <property type="match status" value="1"/>
</dbReference>
<dbReference type="OrthoDB" id="5865767at2759"/>
<dbReference type="GeneID" id="37008215"/>
<evidence type="ECO:0000313" key="2">
    <source>
        <dbReference type="EMBL" id="PVH23155.1"/>
    </source>
</evidence>
<dbReference type="AlphaFoldDB" id="A0A2V1AZ78"/>
<dbReference type="RefSeq" id="XP_025344095.1">
    <property type="nucleotide sequence ID" value="XM_025486545.1"/>
</dbReference>
<keyword evidence="3" id="KW-1185">Reference proteome</keyword>
<sequence>MDPPPYSESYQPKPVNKAGPILPPYQQDQIPGYSSSLGFSGVALLKKEFDTPWSSSSASLKAVCLELNSNQLNIYDFKDKALAGMVEVLFQYQNHDDKPAKAATAPAAALDNYLFDGDAYGEESFDNGPTVFGKLKKKYSSHKAEKKLAQLSEFSQFGKNGVLLEPTDDSQAAAKFSKKHRGKILHSFTLSNLQLGEAPSTNSVNYKEDLTSPTSSAALLKYRNTLRLRIEYSQILLHFWSFYGMVHWYRNLCIGRDLSSSLDTRILSRLKSIPRDYSPTNITLLGAAAREAFRPLSMESKRNSQLTYASSLQSTDSDGDSLMSRCSNDTTCTSLEGYERSFVEVSGSKITCFEEMYTPVEKQYISNCIPVLNSYDKWAGSKMTVSNYEKMLPKNDSKNVNEKGRVYISPMSFCSSVKSYQKQFPNLSITKKECKEYYVDDNGLVSIDCDMK</sequence>
<organism evidence="2 3">
    <name type="scientific">Candidozyma haemuli</name>
    <dbReference type="NCBI Taxonomy" id="45357"/>
    <lineage>
        <taxon>Eukaryota</taxon>
        <taxon>Fungi</taxon>
        <taxon>Dikarya</taxon>
        <taxon>Ascomycota</taxon>
        <taxon>Saccharomycotina</taxon>
        <taxon>Pichiomycetes</taxon>
        <taxon>Metschnikowiaceae</taxon>
        <taxon>Candidozyma</taxon>
    </lineage>
</organism>
<comment type="caution">
    <text evidence="2">The sequence shown here is derived from an EMBL/GenBank/DDBJ whole genome shotgun (WGS) entry which is preliminary data.</text>
</comment>
<name>A0A2V1AZ78_9ASCO</name>
<evidence type="ECO:0000256" key="1">
    <source>
        <dbReference type="SAM" id="MobiDB-lite"/>
    </source>
</evidence>
<accession>A0A2V1AZ78</accession>
<dbReference type="EMBL" id="PKFO01000010">
    <property type="protein sequence ID" value="PVH23155.1"/>
    <property type="molecule type" value="Genomic_DNA"/>
</dbReference>
<protein>
    <submittedName>
        <fullName evidence="2">Uncharacterized protein</fullName>
    </submittedName>
</protein>
<dbReference type="VEuPathDB" id="FungiDB:CXQ85_002884"/>
<dbReference type="Proteomes" id="UP000244309">
    <property type="component" value="Unassembled WGS sequence"/>
</dbReference>
<reference evidence="2 3" key="1">
    <citation type="submission" date="2017-12" db="EMBL/GenBank/DDBJ databases">
        <title>Genome Sequence of a Multidrug-Resistant Candida haemulonii Isolate from a Patient with Chronic Leg Ulcers in Israel.</title>
        <authorList>
            <person name="Chow N.A."/>
            <person name="Gade L."/>
            <person name="Batra D."/>
            <person name="Rowe L.A."/>
            <person name="Ben-Ami R."/>
            <person name="Loparev V.N."/>
            <person name="Litvintseva A.P."/>
        </authorList>
    </citation>
    <scope>NUCLEOTIDE SEQUENCE [LARGE SCALE GENOMIC DNA]</scope>
    <source>
        <strain evidence="2 3">B11899</strain>
    </source>
</reference>
<dbReference type="STRING" id="45357.A0A2V1AZ78"/>